<dbReference type="KEGG" id="nev:NTE_01267"/>
<protein>
    <submittedName>
        <fullName evidence="1">Uncharacterized protein</fullName>
    </submittedName>
</protein>
<gene>
    <name evidence="1" type="ORF">NTE_01267</name>
</gene>
<name>A0A075MP70_9ARCH</name>
<dbReference type="GeneID" id="41597072"/>
<dbReference type="HOGENOM" id="CLU_200166_0_0_2"/>
<dbReference type="AlphaFoldDB" id="A0A075MP70"/>
<reference evidence="1 2" key="1">
    <citation type="journal article" date="2014" name="PLoS ONE">
        <title>Genome Sequence of Candidatus Nitrososphaera evergladensis from Group I.1b Enriched from Everglades Soil Reveals Novel Genomic Features of the Ammonia-Oxidizing Archaea.</title>
        <authorList>
            <person name="Zhalnina K.V."/>
            <person name="Dias R."/>
            <person name="Leonard M.T."/>
            <person name="Dorr de Quadros P."/>
            <person name="Camargo F.A."/>
            <person name="Drew J.C."/>
            <person name="Farmerie W.G."/>
            <person name="Daroub S.H."/>
            <person name="Triplett E.W."/>
        </authorList>
    </citation>
    <scope>NUCLEOTIDE SEQUENCE [LARGE SCALE GENOMIC DNA]</scope>
    <source>
        <strain evidence="1 2">SR1</strain>
    </source>
</reference>
<dbReference type="RefSeq" id="WP_148700123.1">
    <property type="nucleotide sequence ID" value="NZ_CP007174.1"/>
</dbReference>
<sequence>MVVATRPFATRPVQLALRKKVAFCIECDKAVATTEALFKVEGAIIVRKYCDACIKDAVYKA</sequence>
<proteinExistence type="predicted"/>
<organism evidence="1 2">
    <name type="scientific">Candidatus Nitrososphaera evergladensis SR1</name>
    <dbReference type="NCBI Taxonomy" id="1459636"/>
    <lineage>
        <taxon>Archaea</taxon>
        <taxon>Nitrososphaerota</taxon>
        <taxon>Nitrososphaeria</taxon>
        <taxon>Nitrososphaerales</taxon>
        <taxon>Nitrososphaeraceae</taxon>
        <taxon>Nitrososphaera</taxon>
    </lineage>
</organism>
<keyword evidence="2" id="KW-1185">Reference proteome</keyword>
<dbReference type="Proteomes" id="UP000028194">
    <property type="component" value="Chromosome"/>
</dbReference>
<dbReference type="OrthoDB" id="9048at2157"/>
<dbReference type="EMBL" id="CP007174">
    <property type="protein sequence ID" value="AIF83336.1"/>
    <property type="molecule type" value="Genomic_DNA"/>
</dbReference>
<evidence type="ECO:0000313" key="2">
    <source>
        <dbReference type="Proteomes" id="UP000028194"/>
    </source>
</evidence>
<accession>A0A075MP70</accession>
<evidence type="ECO:0000313" key="1">
    <source>
        <dbReference type="EMBL" id="AIF83336.1"/>
    </source>
</evidence>